<dbReference type="PANTHER" id="PTHR37520:SF1">
    <property type="entry name" value="INTRON-ENCODED DNA ENDONUCLEASE AI2A-RELATED"/>
    <property type="match status" value="1"/>
</dbReference>
<dbReference type="EMBL" id="GL871125">
    <property type="protein sequence ID" value="EGC33801.1"/>
    <property type="molecule type" value="Genomic_DNA"/>
</dbReference>
<dbReference type="SUPFAM" id="SSF55608">
    <property type="entry name" value="Homing endonucleases"/>
    <property type="match status" value="1"/>
</dbReference>
<dbReference type="InterPro" id="IPR027434">
    <property type="entry name" value="Homing_endonucl"/>
</dbReference>
<keyword evidence="4" id="KW-1185">Reference proteome</keyword>
<dbReference type="InParanoid" id="F0ZQH5"/>
<feature type="region of interest" description="Disordered" evidence="2">
    <location>
        <begin position="194"/>
        <end position="227"/>
    </location>
</feature>
<reference evidence="4" key="1">
    <citation type="journal article" date="2011" name="Genome Biol.">
        <title>Comparative genomics of the social amoebae Dictyostelium discoideum and Dictyostelium purpureum.</title>
        <authorList>
            <consortium name="US DOE Joint Genome Institute (JGI-PGF)"/>
            <person name="Sucgang R."/>
            <person name="Kuo A."/>
            <person name="Tian X."/>
            <person name="Salerno W."/>
            <person name="Parikh A."/>
            <person name="Feasley C.L."/>
            <person name="Dalin E."/>
            <person name="Tu H."/>
            <person name="Huang E."/>
            <person name="Barry K."/>
            <person name="Lindquist E."/>
            <person name="Shapiro H."/>
            <person name="Bruce D."/>
            <person name="Schmutz J."/>
            <person name="Salamov A."/>
            <person name="Fey P."/>
            <person name="Gaudet P."/>
            <person name="Anjard C."/>
            <person name="Babu M.M."/>
            <person name="Basu S."/>
            <person name="Bushmanova Y."/>
            <person name="van der Wel H."/>
            <person name="Katoh-Kurasawa M."/>
            <person name="Dinh C."/>
            <person name="Coutinho P.M."/>
            <person name="Saito T."/>
            <person name="Elias M."/>
            <person name="Schaap P."/>
            <person name="Kay R.R."/>
            <person name="Henrissat B."/>
            <person name="Eichinger L."/>
            <person name="Rivero F."/>
            <person name="Putnam N.H."/>
            <person name="West C.M."/>
            <person name="Loomis W.F."/>
            <person name="Chisholm R.L."/>
            <person name="Shaulsky G."/>
            <person name="Strassmann J.E."/>
            <person name="Queller D.C."/>
            <person name="Kuspa A."/>
            <person name="Grigoriev I.V."/>
        </authorList>
    </citation>
    <scope>NUCLEOTIDE SEQUENCE [LARGE SCALE GENOMIC DNA]</scope>
    <source>
        <strain evidence="4">QSDP1</strain>
    </source>
</reference>
<dbReference type="RefSeq" id="XP_003289672.1">
    <property type="nucleotide sequence ID" value="XM_003289624.1"/>
</dbReference>
<sequence length="227" mass="27039">MIDAHGTLAINEEGRVKLNISQQNADHKSFIEMKTKLTGKIKIDEKTNTISFLLKDVNSGIIRVMNIGNFRNPEKQKQFSEVCKLYKIKYREQEKISPTDGWVVGMYEALCHAHINMKELSLTLTFEHDNYEEIIKSIKRKSIKLKKSYKVTIDPPIEPPKPKPARESDFYNKQYQDEKLNTWKHFIKEYDRITKEERENEDNEDDEYYEDYEDNEDIEDYEDSKQR</sequence>
<dbReference type="Proteomes" id="UP000001064">
    <property type="component" value="Unassembled WGS sequence"/>
</dbReference>
<accession>F0ZQH5</accession>
<evidence type="ECO:0000256" key="2">
    <source>
        <dbReference type="SAM" id="MobiDB-lite"/>
    </source>
</evidence>
<dbReference type="PANTHER" id="PTHR37520">
    <property type="entry name" value="INTRON-ENCODED DNA ENDONUCLEASE AI2A-RELATED"/>
    <property type="match status" value="1"/>
</dbReference>
<evidence type="ECO:0000256" key="1">
    <source>
        <dbReference type="ARBA" id="ARBA00005588"/>
    </source>
</evidence>
<gene>
    <name evidence="3" type="ORF">DICPUDRAFT_154065</name>
</gene>
<organism evidence="3 4">
    <name type="scientific">Dictyostelium purpureum</name>
    <name type="common">Slime mold</name>
    <dbReference type="NCBI Taxonomy" id="5786"/>
    <lineage>
        <taxon>Eukaryota</taxon>
        <taxon>Amoebozoa</taxon>
        <taxon>Evosea</taxon>
        <taxon>Eumycetozoa</taxon>
        <taxon>Dictyostelia</taxon>
        <taxon>Dictyosteliales</taxon>
        <taxon>Dictyosteliaceae</taxon>
        <taxon>Dictyostelium</taxon>
    </lineage>
</organism>
<feature type="compositionally biased region" description="Acidic residues" evidence="2">
    <location>
        <begin position="199"/>
        <end position="227"/>
    </location>
</feature>
<dbReference type="AlphaFoldDB" id="F0ZQH5"/>
<dbReference type="GeneID" id="10502937"/>
<name>F0ZQH5_DICPU</name>
<dbReference type="KEGG" id="dpp:DICPUDRAFT_154065"/>
<evidence type="ECO:0000313" key="4">
    <source>
        <dbReference type="Proteomes" id="UP000001064"/>
    </source>
</evidence>
<evidence type="ECO:0000313" key="3">
    <source>
        <dbReference type="EMBL" id="EGC33801.1"/>
    </source>
</evidence>
<proteinExistence type="inferred from homology"/>
<comment type="similarity">
    <text evidence="1">Belongs to the LAGLIDADG endonuclease family.</text>
</comment>
<dbReference type="VEuPathDB" id="AmoebaDB:DICPUDRAFT_154065"/>
<protein>
    <submittedName>
        <fullName evidence="3">Uncharacterized protein</fullName>
    </submittedName>
</protein>